<feature type="domain" description="Wadjet protein JetD C-terminal" evidence="1">
    <location>
        <begin position="181"/>
        <end position="261"/>
    </location>
</feature>
<proteinExistence type="predicted"/>
<evidence type="ECO:0000313" key="2">
    <source>
        <dbReference type="EMBL" id="MCZ0701593.1"/>
    </source>
</evidence>
<protein>
    <submittedName>
        <fullName evidence="2">DUF2220 family protein</fullName>
    </submittedName>
</protein>
<accession>A0A9J6R8I5</accession>
<sequence length="338" mass="39803">MERIYRLLATYRKKTITLSELEQLMKVYFHTYQEFSQAIVELEEEKILRMVKAKGRTARTPSLAFHYRINKSLLAKDFHIELQNYRTTLHPAITIDTYYGKDPSLWKADLPYLLKLDYYLKHYPFPTEQAPAPERSYELVGDEKWIVEKGGKELLDRVGLFEKLQIIPVSEPLMFALNPTKIAEQNQYHLIVENKTTYQGLLPVLLETIFSTLIYGSGKSVIKSIEQFPSQYPVMANHHYFYFGDIDREGISIWYSLAKKQLLQLALPFYQACLTREPTIGKEYQQERTEAVMAFLSVFSNEHQKQIRKVINEGKYYPQETLKAKELQQIWRDTDWTS</sequence>
<reference evidence="2" key="1">
    <citation type="submission" date="2022-11" db="EMBL/GenBank/DDBJ databases">
        <title>WGS of Natronobacillus azotifigens 24KS-1, an anaerobic diazotrophic haloalkaliphile from soda-rich habitats.</title>
        <authorList>
            <person name="Sorokin D.Y."/>
            <person name="Merkel A.Y."/>
        </authorList>
    </citation>
    <scope>NUCLEOTIDE SEQUENCE</scope>
    <source>
        <strain evidence="2">24KS-1</strain>
    </source>
</reference>
<evidence type="ECO:0000259" key="1">
    <source>
        <dbReference type="Pfam" id="PF09983"/>
    </source>
</evidence>
<organism evidence="2 3">
    <name type="scientific">Natronobacillus azotifigens</name>
    <dbReference type="NCBI Taxonomy" id="472978"/>
    <lineage>
        <taxon>Bacteria</taxon>
        <taxon>Bacillati</taxon>
        <taxon>Bacillota</taxon>
        <taxon>Bacilli</taxon>
        <taxon>Bacillales</taxon>
        <taxon>Bacillaceae</taxon>
        <taxon>Natronobacillus</taxon>
    </lineage>
</organism>
<dbReference type="RefSeq" id="WP_268778365.1">
    <property type="nucleotide sequence ID" value="NZ_JAPRAT010000001.1"/>
</dbReference>
<dbReference type="Proteomes" id="UP001084197">
    <property type="component" value="Unassembled WGS sequence"/>
</dbReference>
<dbReference type="EMBL" id="JAPRAT010000001">
    <property type="protein sequence ID" value="MCZ0701593.1"/>
    <property type="molecule type" value="Genomic_DNA"/>
</dbReference>
<dbReference type="InterPro" id="IPR024534">
    <property type="entry name" value="JetD_C"/>
</dbReference>
<dbReference type="Pfam" id="PF09983">
    <property type="entry name" value="JetD_C"/>
    <property type="match status" value="1"/>
</dbReference>
<comment type="caution">
    <text evidence="2">The sequence shown here is derived from an EMBL/GenBank/DDBJ whole genome shotgun (WGS) entry which is preliminary data.</text>
</comment>
<name>A0A9J6R8I5_9BACI</name>
<gene>
    <name evidence="2" type="ORF">OWO01_00005</name>
</gene>
<keyword evidence="3" id="KW-1185">Reference proteome</keyword>
<dbReference type="AlphaFoldDB" id="A0A9J6R8I5"/>
<evidence type="ECO:0000313" key="3">
    <source>
        <dbReference type="Proteomes" id="UP001084197"/>
    </source>
</evidence>